<proteinExistence type="predicted"/>
<dbReference type="SUPFAM" id="SSF55729">
    <property type="entry name" value="Acyl-CoA N-acyltransferases (Nat)"/>
    <property type="match status" value="1"/>
</dbReference>
<sequence>MFPTSLSSHFAVRRLTEGDLAQILDLCRGNPLFYRYCPPSPSAESIREDMKSLPPGVEPENKFYLGLFDGDGLAAVLDLVLHYPEAGTAFIGFFMTGAARQGRGTGSAMVEEICAALKREGFTRVMLAYADGNAQSEHFWRKNRFAPTGVEKEMAGFRAVQMEREL</sequence>
<evidence type="ECO:0000313" key="2">
    <source>
        <dbReference type="EMBL" id="HIR61422.1"/>
    </source>
</evidence>
<dbReference type="CDD" id="cd04301">
    <property type="entry name" value="NAT_SF"/>
    <property type="match status" value="1"/>
</dbReference>
<dbReference type="Proteomes" id="UP000824241">
    <property type="component" value="Unassembled WGS sequence"/>
</dbReference>
<evidence type="ECO:0000259" key="1">
    <source>
        <dbReference type="PROSITE" id="PS51186"/>
    </source>
</evidence>
<dbReference type="InterPro" id="IPR016181">
    <property type="entry name" value="Acyl_CoA_acyltransferase"/>
</dbReference>
<name>A0A9D1DYP5_9FIRM</name>
<accession>A0A9D1DYP5</accession>
<dbReference type="InterPro" id="IPR000182">
    <property type="entry name" value="GNAT_dom"/>
</dbReference>
<evidence type="ECO:0000313" key="3">
    <source>
        <dbReference type="Proteomes" id="UP000824241"/>
    </source>
</evidence>
<dbReference type="AlphaFoldDB" id="A0A9D1DYP5"/>
<organism evidence="2 3">
    <name type="scientific">Candidatus Faecivivens stercoravium</name>
    <dbReference type="NCBI Taxonomy" id="2840803"/>
    <lineage>
        <taxon>Bacteria</taxon>
        <taxon>Bacillati</taxon>
        <taxon>Bacillota</taxon>
        <taxon>Clostridia</taxon>
        <taxon>Eubacteriales</taxon>
        <taxon>Oscillospiraceae</taxon>
        <taxon>Oscillospiraceae incertae sedis</taxon>
        <taxon>Candidatus Faecivivens</taxon>
    </lineage>
</organism>
<comment type="caution">
    <text evidence="2">The sequence shown here is derived from an EMBL/GenBank/DDBJ whole genome shotgun (WGS) entry which is preliminary data.</text>
</comment>
<dbReference type="Pfam" id="PF00583">
    <property type="entry name" value="Acetyltransf_1"/>
    <property type="match status" value="1"/>
</dbReference>
<dbReference type="EMBL" id="DVHA01000245">
    <property type="protein sequence ID" value="HIR61422.1"/>
    <property type="molecule type" value="Genomic_DNA"/>
</dbReference>
<protein>
    <submittedName>
        <fullName evidence="2">GNAT family N-acetyltransferase</fullName>
    </submittedName>
</protein>
<dbReference type="Gene3D" id="3.40.630.30">
    <property type="match status" value="1"/>
</dbReference>
<dbReference type="PROSITE" id="PS51186">
    <property type="entry name" value="GNAT"/>
    <property type="match status" value="1"/>
</dbReference>
<dbReference type="GO" id="GO:0016747">
    <property type="term" value="F:acyltransferase activity, transferring groups other than amino-acyl groups"/>
    <property type="evidence" value="ECO:0007669"/>
    <property type="project" value="InterPro"/>
</dbReference>
<reference evidence="2" key="1">
    <citation type="submission" date="2020-10" db="EMBL/GenBank/DDBJ databases">
        <authorList>
            <person name="Gilroy R."/>
        </authorList>
    </citation>
    <scope>NUCLEOTIDE SEQUENCE</scope>
    <source>
        <strain evidence="2">CHK189-12415</strain>
    </source>
</reference>
<reference evidence="2" key="2">
    <citation type="journal article" date="2021" name="PeerJ">
        <title>Extensive microbial diversity within the chicken gut microbiome revealed by metagenomics and culture.</title>
        <authorList>
            <person name="Gilroy R."/>
            <person name="Ravi A."/>
            <person name="Getino M."/>
            <person name="Pursley I."/>
            <person name="Horton D.L."/>
            <person name="Alikhan N.F."/>
            <person name="Baker D."/>
            <person name="Gharbi K."/>
            <person name="Hall N."/>
            <person name="Watson M."/>
            <person name="Adriaenssens E.M."/>
            <person name="Foster-Nyarko E."/>
            <person name="Jarju S."/>
            <person name="Secka A."/>
            <person name="Antonio M."/>
            <person name="Oren A."/>
            <person name="Chaudhuri R.R."/>
            <person name="La Ragione R."/>
            <person name="Hildebrand F."/>
            <person name="Pallen M.J."/>
        </authorList>
    </citation>
    <scope>NUCLEOTIDE SEQUENCE</scope>
    <source>
        <strain evidence="2">CHK189-12415</strain>
    </source>
</reference>
<gene>
    <name evidence="2" type="ORF">IAB37_07620</name>
</gene>
<feature type="domain" description="N-acetyltransferase" evidence="1">
    <location>
        <begin position="10"/>
        <end position="166"/>
    </location>
</feature>